<sequence>MNKNLIDTFINLAECRLTATDWLTWFNNNKELVGEICGRTTFLRIKPKDNLSDIGNAYSGQVAAVDWLKKKNVAVVVGDTYQKAYQHEFSEFCKHEQEKDKERQKKVKVDFGYLENLYPKFFKQLQKSFDTANTIEKGKLAPEISRKEQALSLTFSAELNTFFSNISKLILEGITIDFDDIYAETFDKKQFLVLGEFWLYGDGDLLLYDLTTGNCFSYAHEYSPPKIIALSKTMTELLEKNFSKYLKSYDQ</sequence>
<evidence type="ECO:0000313" key="2">
    <source>
        <dbReference type="Proteomes" id="UP000184287"/>
    </source>
</evidence>
<dbReference type="Proteomes" id="UP000184287">
    <property type="component" value="Unassembled WGS sequence"/>
</dbReference>
<proteinExistence type="predicted"/>
<protein>
    <recommendedName>
        <fullName evidence="3">SMI1 / KNR4 family (SUKH-1)</fullName>
    </recommendedName>
</protein>
<dbReference type="EMBL" id="FQUQ01000003">
    <property type="protein sequence ID" value="SHF65480.1"/>
    <property type="molecule type" value="Genomic_DNA"/>
</dbReference>
<dbReference type="STRING" id="288992.SAMN04488522_103201"/>
<accession>A0A1M5DEV5</accession>
<dbReference type="AlphaFoldDB" id="A0A1M5DEV5"/>
<evidence type="ECO:0008006" key="3">
    <source>
        <dbReference type="Google" id="ProtNLM"/>
    </source>
</evidence>
<dbReference type="OrthoDB" id="1147321at2"/>
<organism evidence="1 2">
    <name type="scientific">Pedobacter caeni</name>
    <dbReference type="NCBI Taxonomy" id="288992"/>
    <lineage>
        <taxon>Bacteria</taxon>
        <taxon>Pseudomonadati</taxon>
        <taxon>Bacteroidota</taxon>
        <taxon>Sphingobacteriia</taxon>
        <taxon>Sphingobacteriales</taxon>
        <taxon>Sphingobacteriaceae</taxon>
        <taxon>Pedobacter</taxon>
    </lineage>
</organism>
<evidence type="ECO:0000313" key="1">
    <source>
        <dbReference type="EMBL" id="SHF65480.1"/>
    </source>
</evidence>
<name>A0A1M5DEV5_9SPHI</name>
<gene>
    <name evidence="1" type="ORF">SAMN04488522_103201</name>
</gene>
<reference evidence="2" key="1">
    <citation type="submission" date="2016-11" db="EMBL/GenBank/DDBJ databases">
        <authorList>
            <person name="Varghese N."/>
            <person name="Submissions S."/>
        </authorList>
    </citation>
    <scope>NUCLEOTIDE SEQUENCE [LARGE SCALE GENOMIC DNA]</scope>
    <source>
        <strain evidence="2">DSM 16990</strain>
    </source>
</reference>
<dbReference type="RefSeq" id="WP_073232022.1">
    <property type="nucleotide sequence ID" value="NZ_FQUQ01000003.1"/>
</dbReference>
<keyword evidence="2" id="KW-1185">Reference proteome</keyword>